<keyword evidence="11" id="KW-0443">Lipid metabolism</keyword>
<dbReference type="Pfam" id="PF01219">
    <property type="entry name" value="DAGK_prokar"/>
    <property type="match status" value="1"/>
</dbReference>
<dbReference type="GO" id="GO:0005524">
    <property type="term" value="F:ATP binding"/>
    <property type="evidence" value="ECO:0007669"/>
    <property type="project" value="UniProtKB-KW"/>
</dbReference>
<evidence type="ECO:0000256" key="19">
    <source>
        <dbReference type="SAM" id="Phobius"/>
    </source>
</evidence>
<dbReference type="InterPro" id="IPR000829">
    <property type="entry name" value="DAGK"/>
</dbReference>
<dbReference type="AlphaFoldDB" id="A0A9Q8MUI7"/>
<feature type="binding site" evidence="18">
    <location>
        <position position="33"/>
    </location>
    <ligand>
        <name>a divalent metal cation</name>
        <dbReference type="ChEBI" id="CHEBI:60240"/>
    </ligand>
</feature>
<keyword evidence="9 17" id="KW-0067">ATP-binding</keyword>
<keyword evidence="14" id="KW-1208">Phospholipid metabolism</keyword>
<sequence length="131" mass="14817">MGLKGNKQVHKNKHFIVSFLHALQGIITLIKDERNFRFHLFSSLVVIIFSVYLKINLNEWLWILLALFLVLLSETINTIIETVVDLFVGDKYNDLAKKAKDVAAGGVLIASLFSILVGLIIFLPIILQKLN</sequence>
<dbReference type="Proteomes" id="UP000784700">
    <property type="component" value="Unassembled WGS sequence"/>
</dbReference>
<dbReference type="CDD" id="cd14265">
    <property type="entry name" value="UDPK_IM_like"/>
    <property type="match status" value="1"/>
</dbReference>
<keyword evidence="3" id="KW-1003">Cell membrane</keyword>
<keyword evidence="8 20" id="KW-0418">Kinase</keyword>
<evidence type="ECO:0000256" key="6">
    <source>
        <dbReference type="ARBA" id="ARBA00022692"/>
    </source>
</evidence>
<protein>
    <submittedName>
        <fullName evidence="20">Diacylglycerol kinase family protein</fullName>
    </submittedName>
</protein>
<feature type="binding site" evidence="18">
    <location>
        <position position="81"/>
    </location>
    <ligand>
        <name>a divalent metal cation</name>
        <dbReference type="ChEBI" id="CHEBI:60240"/>
    </ligand>
</feature>
<feature type="transmembrane region" description="Helical" evidence="19">
    <location>
        <begin position="36"/>
        <end position="53"/>
    </location>
</feature>
<evidence type="ECO:0000256" key="8">
    <source>
        <dbReference type="ARBA" id="ARBA00022777"/>
    </source>
</evidence>
<feature type="transmembrane region" description="Helical" evidence="19">
    <location>
        <begin position="12"/>
        <end position="30"/>
    </location>
</feature>
<evidence type="ECO:0000256" key="14">
    <source>
        <dbReference type="ARBA" id="ARBA00023264"/>
    </source>
</evidence>
<keyword evidence="18" id="KW-0460">Magnesium</keyword>
<proteinExistence type="inferred from homology"/>
<keyword evidence="18" id="KW-0479">Metal-binding</keyword>
<feature type="binding site" evidence="17">
    <location>
        <position position="81"/>
    </location>
    <ligand>
        <name>ATP</name>
        <dbReference type="ChEBI" id="CHEBI:30616"/>
    </ligand>
</feature>
<feature type="transmembrane region" description="Helical" evidence="19">
    <location>
        <begin position="102"/>
        <end position="127"/>
    </location>
</feature>
<keyword evidence="13" id="KW-0594">Phospholipid biosynthesis</keyword>
<evidence type="ECO:0000256" key="15">
    <source>
        <dbReference type="PIRSR" id="PIRSR600829-1"/>
    </source>
</evidence>
<dbReference type="GO" id="GO:0005886">
    <property type="term" value="C:plasma membrane"/>
    <property type="evidence" value="ECO:0007669"/>
    <property type="project" value="UniProtKB-SubCell"/>
</dbReference>
<evidence type="ECO:0000256" key="16">
    <source>
        <dbReference type="PIRSR" id="PIRSR600829-2"/>
    </source>
</evidence>
<evidence type="ECO:0000256" key="5">
    <source>
        <dbReference type="ARBA" id="ARBA00022679"/>
    </source>
</evidence>
<evidence type="ECO:0000313" key="21">
    <source>
        <dbReference type="Proteomes" id="UP000784700"/>
    </source>
</evidence>
<keyword evidence="12 19" id="KW-0472">Membrane</keyword>
<keyword evidence="10 19" id="KW-1133">Transmembrane helix</keyword>
<gene>
    <name evidence="20" type="ORF">DY130_02715</name>
</gene>
<keyword evidence="7 17" id="KW-0547">Nucleotide-binding</keyword>
<evidence type="ECO:0000256" key="1">
    <source>
        <dbReference type="ARBA" id="ARBA00004651"/>
    </source>
</evidence>
<evidence type="ECO:0000256" key="13">
    <source>
        <dbReference type="ARBA" id="ARBA00023209"/>
    </source>
</evidence>
<comment type="similarity">
    <text evidence="2">Belongs to the bacterial diacylglycerol kinase family.</text>
</comment>
<dbReference type="PANTHER" id="PTHR34299">
    <property type="entry name" value="DIACYLGLYCEROL KINASE"/>
    <property type="match status" value="1"/>
</dbReference>
<feature type="binding site" evidence="17">
    <location>
        <begin position="100"/>
        <end position="101"/>
    </location>
    <ligand>
        <name>ATP</name>
        <dbReference type="ChEBI" id="CHEBI:30616"/>
    </ligand>
</feature>
<evidence type="ECO:0000256" key="18">
    <source>
        <dbReference type="PIRSR" id="PIRSR600829-4"/>
    </source>
</evidence>
<feature type="binding site" evidence="17">
    <location>
        <position position="33"/>
    </location>
    <ligand>
        <name>ATP</name>
        <dbReference type="ChEBI" id="CHEBI:30616"/>
    </ligand>
</feature>
<dbReference type="GO" id="GO:0008654">
    <property type="term" value="P:phospholipid biosynthetic process"/>
    <property type="evidence" value="ECO:0007669"/>
    <property type="project" value="UniProtKB-KW"/>
</dbReference>
<evidence type="ECO:0000256" key="4">
    <source>
        <dbReference type="ARBA" id="ARBA00022516"/>
    </source>
</evidence>
<evidence type="ECO:0000256" key="10">
    <source>
        <dbReference type="ARBA" id="ARBA00022989"/>
    </source>
</evidence>
<feature type="transmembrane region" description="Helical" evidence="19">
    <location>
        <begin position="60"/>
        <end position="80"/>
    </location>
</feature>
<evidence type="ECO:0000256" key="2">
    <source>
        <dbReference type="ARBA" id="ARBA00005967"/>
    </source>
</evidence>
<evidence type="ECO:0000256" key="3">
    <source>
        <dbReference type="ARBA" id="ARBA00022475"/>
    </source>
</evidence>
<dbReference type="GeneID" id="58108091"/>
<feature type="active site" description="Proton acceptor" evidence="15">
    <location>
        <position position="74"/>
    </location>
</feature>
<comment type="cofactor">
    <cofactor evidence="18">
        <name>Mg(2+)</name>
        <dbReference type="ChEBI" id="CHEBI:18420"/>
    </cofactor>
    <text evidence="18">Mn(2+), Zn(2+), Cd(2+) and Co(2+) support activity to lesser extents.</text>
</comment>
<name>A0A9Q8MUI7_9LACO</name>
<evidence type="ECO:0000313" key="20">
    <source>
        <dbReference type="EMBL" id="TPR45123.1"/>
    </source>
</evidence>
<organism evidence="20 21">
    <name type="scientific">Apilactobacillus micheneri</name>
    <dbReference type="NCBI Taxonomy" id="1899430"/>
    <lineage>
        <taxon>Bacteria</taxon>
        <taxon>Bacillati</taxon>
        <taxon>Bacillota</taxon>
        <taxon>Bacilli</taxon>
        <taxon>Lactobacillales</taxon>
        <taxon>Lactobacillaceae</taxon>
        <taxon>Apilactobacillus</taxon>
    </lineage>
</organism>
<comment type="subcellular location">
    <subcellularLocation>
        <location evidence="1">Cell membrane</location>
        <topology evidence="1">Multi-pass membrane protein</topology>
    </subcellularLocation>
</comment>
<evidence type="ECO:0000256" key="9">
    <source>
        <dbReference type="ARBA" id="ARBA00022840"/>
    </source>
</evidence>
<comment type="caution">
    <text evidence="20">The sequence shown here is derived from an EMBL/GenBank/DDBJ whole genome shotgun (WGS) entry which is preliminary data.</text>
</comment>
<feature type="binding site" evidence="16">
    <location>
        <position position="74"/>
    </location>
    <ligand>
        <name>substrate</name>
    </ligand>
</feature>
<keyword evidence="5" id="KW-0808">Transferase</keyword>
<evidence type="ECO:0000256" key="12">
    <source>
        <dbReference type="ARBA" id="ARBA00023136"/>
    </source>
</evidence>
<reference evidence="20" key="1">
    <citation type="submission" date="2018-08" db="EMBL/GenBank/DDBJ databases">
        <title>Comparative genomics of wild bee and flower associated Lactobacillus reveals potential adaptation to the bee host.</title>
        <authorList>
            <person name="Vuong H.Q."/>
            <person name="Mcfrederick Q.S."/>
        </authorList>
    </citation>
    <scope>NUCLEOTIDE SEQUENCE</scope>
    <source>
        <strain evidence="20">HV_63</strain>
    </source>
</reference>
<evidence type="ECO:0000256" key="7">
    <source>
        <dbReference type="ARBA" id="ARBA00022741"/>
    </source>
</evidence>
<dbReference type="EMBL" id="QUBG01000002">
    <property type="protein sequence ID" value="TPR45123.1"/>
    <property type="molecule type" value="Genomic_DNA"/>
</dbReference>
<dbReference type="InterPro" id="IPR033717">
    <property type="entry name" value="UDPK"/>
</dbReference>
<dbReference type="Gene3D" id="1.10.287.3610">
    <property type="match status" value="1"/>
</dbReference>
<keyword evidence="4" id="KW-0444">Lipid biosynthesis</keyword>
<accession>A0A9Q8MUI7</accession>
<keyword evidence="6 19" id="KW-0812">Transmembrane</keyword>
<dbReference type="InterPro" id="IPR036945">
    <property type="entry name" value="DAGK_sf"/>
</dbReference>
<evidence type="ECO:0000256" key="17">
    <source>
        <dbReference type="PIRSR" id="PIRSR600829-3"/>
    </source>
</evidence>
<dbReference type="PANTHER" id="PTHR34299:SF1">
    <property type="entry name" value="DIACYLGLYCEROL KINASE"/>
    <property type="match status" value="1"/>
</dbReference>
<dbReference type="GO" id="GO:0016301">
    <property type="term" value="F:kinase activity"/>
    <property type="evidence" value="ECO:0007669"/>
    <property type="project" value="UniProtKB-KW"/>
</dbReference>
<evidence type="ECO:0000256" key="11">
    <source>
        <dbReference type="ARBA" id="ARBA00023098"/>
    </source>
</evidence>
<dbReference type="GO" id="GO:0046872">
    <property type="term" value="F:metal ion binding"/>
    <property type="evidence" value="ECO:0007669"/>
    <property type="project" value="UniProtKB-KW"/>
</dbReference>
<dbReference type="RefSeq" id="WP_140924105.1">
    <property type="nucleotide sequence ID" value="NZ_QUBF01000002.1"/>
</dbReference>